<gene>
    <name evidence="3" type="ordered locus">Trad_2535</name>
</gene>
<dbReference type="EMBL" id="CP002049">
    <property type="protein sequence ID" value="ADI15641.1"/>
    <property type="molecule type" value="Genomic_DNA"/>
</dbReference>
<proteinExistence type="predicted"/>
<dbReference type="HOGENOM" id="CLU_2222084_0_0_0"/>
<feature type="compositionally biased region" description="Gly residues" evidence="1">
    <location>
        <begin position="74"/>
        <end position="84"/>
    </location>
</feature>
<reference evidence="4" key="1">
    <citation type="submission" date="2010-05" db="EMBL/GenBank/DDBJ databases">
        <title>The complete genome of Truepera radiovictris DSM 17093.</title>
        <authorList>
            <consortium name="US DOE Joint Genome Institute (JGI-PGF)"/>
            <person name="Lucas S."/>
            <person name="Copeland A."/>
            <person name="Lapidus A."/>
            <person name="Glavina del Rio T."/>
            <person name="Dalin E."/>
            <person name="Tice H."/>
            <person name="Bruce D."/>
            <person name="Goodwin L."/>
            <person name="Pitluck S."/>
            <person name="Kyrpides N."/>
            <person name="Mavromatis K."/>
            <person name="Ovchinnikova G."/>
            <person name="Munk A.C."/>
            <person name="Detter J.C."/>
            <person name="Han C."/>
            <person name="Tapia R."/>
            <person name="Land M."/>
            <person name="Hauser L."/>
            <person name="Markowitz V."/>
            <person name="Cheng J.-F."/>
            <person name="Hugenholtz P."/>
            <person name="Woyke T."/>
            <person name="Wu D."/>
            <person name="Tindall B."/>
            <person name="Pomrenke H.G."/>
            <person name="Brambilla E."/>
            <person name="Klenk H.-P."/>
            <person name="Eisen J.A."/>
        </authorList>
    </citation>
    <scope>NUCLEOTIDE SEQUENCE [LARGE SCALE GENOMIC DNA]</scope>
    <source>
        <strain evidence="4">DSM 17093 / CIP 108686 / LMG 22925 / RQ-24</strain>
    </source>
</reference>
<dbReference type="PROSITE" id="PS51257">
    <property type="entry name" value="PROKAR_LIPOPROTEIN"/>
    <property type="match status" value="1"/>
</dbReference>
<keyword evidence="4" id="KW-1185">Reference proteome</keyword>
<name>D7CTU4_TRURR</name>
<sequence>MTHSPLKRYLVPLAPLALLALVACNDPWDRQQGEPKTFVPVITHSEAHDASHGETDGEAHGETPAHGEDAAPTGGQGESHGGAQGAAHTGQEQGHEAPAQGTEGGH</sequence>
<feature type="compositionally biased region" description="Basic and acidic residues" evidence="1">
    <location>
        <begin position="45"/>
        <end position="69"/>
    </location>
</feature>
<dbReference type="STRING" id="649638.Trad_2535"/>
<keyword evidence="2" id="KW-0732">Signal</keyword>
<organism evidence="3 4">
    <name type="scientific">Truepera radiovictrix (strain DSM 17093 / CIP 108686 / LMG 22925 / RQ-24)</name>
    <dbReference type="NCBI Taxonomy" id="649638"/>
    <lineage>
        <taxon>Bacteria</taxon>
        <taxon>Thermotogati</taxon>
        <taxon>Deinococcota</taxon>
        <taxon>Deinococci</taxon>
        <taxon>Trueperales</taxon>
        <taxon>Trueperaceae</taxon>
        <taxon>Truepera</taxon>
    </lineage>
</organism>
<evidence type="ECO:0000313" key="4">
    <source>
        <dbReference type="Proteomes" id="UP000000379"/>
    </source>
</evidence>
<accession>D7CTU4</accession>
<dbReference type="KEGG" id="tra:Trad_2535"/>
<protein>
    <submittedName>
        <fullName evidence="3">Uncharacterized protein</fullName>
    </submittedName>
</protein>
<evidence type="ECO:0000256" key="1">
    <source>
        <dbReference type="SAM" id="MobiDB-lite"/>
    </source>
</evidence>
<feature type="chain" id="PRO_5003094275" evidence="2">
    <location>
        <begin position="26"/>
        <end position="106"/>
    </location>
</feature>
<feature type="region of interest" description="Disordered" evidence="1">
    <location>
        <begin position="44"/>
        <end position="106"/>
    </location>
</feature>
<dbReference type="RefSeq" id="WP_013179002.1">
    <property type="nucleotide sequence ID" value="NC_014221.1"/>
</dbReference>
<reference evidence="3 4" key="2">
    <citation type="journal article" date="2011" name="Stand. Genomic Sci.">
        <title>Complete genome sequence of Truepera radiovictrix type strain (RQ-24).</title>
        <authorList>
            <person name="Ivanova N."/>
            <person name="Rohde C."/>
            <person name="Munk C."/>
            <person name="Nolan M."/>
            <person name="Lucas S."/>
            <person name="Del Rio T.G."/>
            <person name="Tice H."/>
            <person name="Deshpande S."/>
            <person name="Cheng J.F."/>
            <person name="Tapia R."/>
            <person name="Han C."/>
            <person name="Goodwin L."/>
            <person name="Pitluck S."/>
            <person name="Liolios K."/>
            <person name="Mavromatis K."/>
            <person name="Mikhailova N."/>
            <person name="Pati A."/>
            <person name="Chen A."/>
            <person name="Palaniappan K."/>
            <person name="Land M."/>
            <person name="Hauser L."/>
            <person name="Chang Y.J."/>
            <person name="Jeffries C.D."/>
            <person name="Brambilla E."/>
            <person name="Rohde M."/>
            <person name="Goker M."/>
            <person name="Tindall B.J."/>
            <person name="Woyke T."/>
            <person name="Bristow J."/>
            <person name="Eisen J.A."/>
            <person name="Markowitz V."/>
            <person name="Hugenholtz P."/>
            <person name="Kyrpides N.C."/>
            <person name="Klenk H.P."/>
            <person name="Lapidus A."/>
        </authorList>
    </citation>
    <scope>NUCLEOTIDE SEQUENCE [LARGE SCALE GENOMIC DNA]</scope>
    <source>
        <strain evidence="4">DSM 17093 / CIP 108686 / LMG 22925 / RQ-24</strain>
    </source>
</reference>
<dbReference type="Proteomes" id="UP000000379">
    <property type="component" value="Chromosome"/>
</dbReference>
<dbReference type="AlphaFoldDB" id="D7CTU4"/>
<evidence type="ECO:0000313" key="3">
    <source>
        <dbReference type="EMBL" id="ADI15641.1"/>
    </source>
</evidence>
<feature type="signal peptide" evidence="2">
    <location>
        <begin position="1"/>
        <end position="25"/>
    </location>
</feature>
<evidence type="ECO:0000256" key="2">
    <source>
        <dbReference type="SAM" id="SignalP"/>
    </source>
</evidence>